<dbReference type="SMART" id="SM00564">
    <property type="entry name" value="PQQ"/>
    <property type="match status" value="4"/>
</dbReference>
<feature type="non-terminal residue" evidence="5">
    <location>
        <position position="444"/>
    </location>
</feature>
<dbReference type="EMBL" id="UINC01023196">
    <property type="protein sequence ID" value="SVA94377.1"/>
    <property type="molecule type" value="Genomic_DNA"/>
</dbReference>
<evidence type="ECO:0000256" key="1">
    <source>
        <dbReference type="ARBA" id="ARBA00001931"/>
    </source>
</evidence>
<organism evidence="5">
    <name type="scientific">marine metagenome</name>
    <dbReference type="NCBI Taxonomy" id="408172"/>
    <lineage>
        <taxon>unclassified sequences</taxon>
        <taxon>metagenomes</taxon>
        <taxon>ecological metagenomes</taxon>
    </lineage>
</organism>
<dbReference type="PANTHER" id="PTHR32303">
    <property type="entry name" value="QUINOPROTEIN ALCOHOL DEHYDROGENASE (CYTOCHROME C)"/>
    <property type="match status" value="1"/>
</dbReference>
<feature type="non-terminal residue" evidence="5">
    <location>
        <position position="1"/>
    </location>
</feature>
<dbReference type="SUPFAM" id="SSF50998">
    <property type="entry name" value="Quinoprotein alcohol dehydrogenase-like"/>
    <property type="match status" value="1"/>
</dbReference>
<dbReference type="InterPro" id="IPR011047">
    <property type="entry name" value="Quinoprotein_ADH-like_sf"/>
</dbReference>
<feature type="domain" description="Pyrrolo-quinoline quinone repeat" evidence="4">
    <location>
        <begin position="21"/>
        <end position="358"/>
    </location>
</feature>
<comment type="similarity">
    <text evidence="2">Belongs to the bacterial PQQ dehydrogenase family.</text>
</comment>
<dbReference type="Gene3D" id="2.140.10.10">
    <property type="entry name" value="Quinoprotein alcohol dehydrogenase-like superfamily"/>
    <property type="match status" value="1"/>
</dbReference>
<keyword evidence="3" id="KW-0560">Oxidoreductase</keyword>
<evidence type="ECO:0000256" key="3">
    <source>
        <dbReference type="ARBA" id="ARBA00023002"/>
    </source>
</evidence>
<protein>
    <recommendedName>
        <fullName evidence="4">Pyrrolo-quinoline quinone repeat domain-containing protein</fullName>
    </recommendedName>
</protein>
<evidence type="ECO:0000313" key="5">
    <source>
        <dbReference type="EMBL" id="SVA94377.1"/>
    </source>
</evidence>
<name>A0A381ZZX2_9ZZZZ</name>
<proteinExistence type="inferred from homology"/>
<dbReference type="GO" id="GO:0016491">
    <property type="term" value="F:oxidoreductase activity"/>
    <property type="evidence" value="ECO:0007669"/>
    <property type="project" value="UniProtKB-KW"/>
</dbReference>
<gene>
    <name evidence="5" type="ORF">METZ01_LOCUS147231</name>
</gene>
<dbReference type="InterPro" id="IPR002372">
    <property type="entry name" value="PQQ_rpt_dom"/>
</dbReference>
<comment type="cofactor">
    <cofactor evidence="1">
        <name>pyrroloquinoline quinone</name>
        <dbReference type="ChEBI" id="CHEBI:58442"/>
    </cofactor>
</comment>
<dbReference type="Pfam" id="PF01011">
    <property type="entry name" value="PQQ"/>
    <property type="match status" value="1"/>
</dbReference>
<dbReference type="InterPro" id="IPR018391">
    <property type="entry name" value="PQQ_b-propeller_rpt"/>
</dbReference>
<sequence>VTDDFVPVTDAMLRDPDPADWLMVHRTYDHQAYSPLEQINRDNVGDLRLAWMRAMDNEGPQQLRPLVYDGVMYIAHPGSDHLQALDAETGDLIWDYRRDAPPDLREYAQIGNRTRNLAIYGHNILHLSADAHLVAVDARTGEVSWESQLADYRDGITHSSGAIVIDGRVLSGRTCGPGNLAARCFIAAHDANTGAEAWRFYTAAGSDDPGGQTWGDLPTDRRGHVSPWGLPGSYDPELGLVYWGIAVPAPYTRLVRRGTWDVGDSTPCELYSNSTVALSADTGAMDWYYQHLPCDDWDQDFVQERTLIDTVVNPDPDAVMWINPAVAGRAEERKVAVTLGEPGGLFVLDRETGEFLWATPLPYTSTERFVIRDIDVETGQVFINTDLIAKEVGEQHIICGHNVKGWWSWSYSPRTGLLYIPINRSCLNQTANDRTATGTGPRFT</sequence>
<evidence type="ECO:0000256" key="2">
    <source>
        <dbReference type="ARBA" id="ARBA00008156"/>
    </source>
</evidence>
<reference evidence="5" key="1">
    <citation type="submission" date="2018-05" db="EMBL/GenBank/DDBJ databases">
        <authorList>
            <person name="Lanie J.A."/>
            <person name="Ng W.-L."/>
            <person name="Kazmierczak K.M."/>
            <person name="Andrzejewski T.M."/>
            <person name="Davidsen T.M."/>
            <person name="Wayne K.J."/>
            <person name="Tettelin H."/>
            <person name="Glass J.I."/>
            <person name="Rusch D."/>
            <person name="Podicherti R."/>
            <person name="Tsui H.-C.T."/>
            <person name="Winkler M.E."/>
        </authorList>
    </citation>
    <scope>NUCLEOTIDE SEQUENCE</scope>
</reference>
<evidence type="ECO:0000259" key="4">
    <source>
        <dbReference type="Pfam" id="PF01011"/>
    </source>
</evidence>
<accession>A0A381ZZX2</accession>
<dbReference type="AlphaFoldDB" id="A0A381ZZX2"/>